<dbReference type="Proteomes" id="UP000002630">
    <property type="component" value="Unassembled WGS sequence"/>
</dbReference>
<keyword evidence="1" id="KW-0175">Coiled coil</keyword>
<dbReference type="EMBL" id="FN649760">
    <property type="protein sequence ID" value="CBJ30454.1"/>
    <property type="molecule type" value="Genomic_DNA"/>
</dbReference>
<evidence type="ECO:0000313" key="4">
    <source>
        <dbReference type="Proteomes" id="UP000002630"/>
    </source>
</evidence>
<reference evidence="3 4" key="1">
    <citation type="journal article" date="2010" name="Nature">
        <title>The Ectocarpus genome and the independent evolution of multicellularity in brown algae.</title>
        <authorList>
            <person name="Cock J.M."/>
            <person name="Sterck L."/>
            <person name="Rouze P."/>
            <person name="Scornet D."/>
            <person name="Allen A.E."/>
            <person name="Amoutzias G."/>
            <person name="Anthouard V."/>
            <person name="Artiguenave F."/>
            <person name="Aury J.M."/>
            <person name="Badger J.H."/>
            <person name="Beszteri B."/>
            <person name="Billiau K."/>
            <person name="Bonnet E."/>
            <person name="Bothwell J.H."/>
            <person name="Bowler C."/>
            <person name="Boyen C."/>
            <person name="Brownlee C."/>
            <person name="Carrano C.J."/>
            <person name="Charrier B."/>
            <person name="Cho G.Y."/>
            <person name="Coelho S.M."/>
            <person name="Collen J."/>
            <person name="Corre E."/>
            <person name="Da Silva C."/>
            <person name="Delage L."/>
            <person name="Delaroque N."/>
            <person name="Dittami S.M."/>
            <person name="Doulbeau S."/>
            <person name="Elias M."/>
            <person name="Farnham G."/>
            <person name="Gachon C.M."/>
            <person name="Gschloessl B."/>
            <person name="Heesch S."/>
            <person name="Jabbari K."/>
            <person name="Jubin C."/>
            <person name="Kawai H."/>
            <person name="Kimura K."/>
            <person name="Kloareg B."/>
            <person name="Kupper F.C."/>
            <person name="Lang D."/>
            <person name="Le Bail A."/>
            <person name="Leblanc C."/>
            <person name="Lerouge P."/>
            <person name="Lohr M."/>
            <person name="Lopez P.J."/>
            <person name="Martens C."/>
            <person name="Maumus F."/>
            <person name="Michel G."/>
            <person name="Miranda-Saavedra D."/>
            <person name="Morales J."/>
            <person name="Moreau H."/>
            <person name="Motomura T."/>
            <person name="Nagasato C."/>
            <person name="Napoli C.A."/>
            <person name="Nelson D.R."/>
            <person name="Nyvall-Collen P."/>
            <person name="Peters A.F."/>
            <person name="Pommier C."/>
            <person name="Potin P."/>
            <person name="Poulain J."/>
            <person name="Quesneville H."/>
            <person name="Read B."/>
            <person name="Rensing S.A."/>
            <person name="Ritter A."/>
            <person name="Rousvoal S."/>
            <person name="Samanta M."/>
            <person name="Samson G."/>
            <person name="Schroeder D.C."/>
            <person name="Segurens B."/>
            <person name="Strittmatter M."/>
            <person name="Tonon T."/>
            <person name="Tregear J.W."/>
            <person name="Valentin K."/>
            <person name="von Dassow P."/>
            <person name="Yamagishi T."/>
            <person name="Van de Peer Y."/>
            <person name="Wincker P."/>
        </authorList>
    </citation>
    <scope>NUCLEOTIDE SEQUENCE [LARGE SCALE GENOMIC DNA]</scope>
    <source>
        <strain evidence="4">Ec32 / CCAP1310/4</strain>
    </source>
</reference>
<dbReference type="AlphaFoldDB" id="D7FPJ7"/>
<name>D7FPJ7_ECTSI</name>
<protein>
    <submittedName>
        <fullName evidence="3">Uncharacterized protein</fullName>
    </submittedName>
</protein>
<feature type="compositionally biased region" description="Basic and acidic residues" evidence="2">
    <location>
        <begin position="523"/>
        <end position="532"/>
    </location>
</feature>
<feature type="region of interest" description="Disordered" evidence="2">
    <location>
        <begin position="642"/>
        <end position="671"/>
    </location>
</feature>
<feature type="compositionally biased region" description="Polar residues" evidence="2">
    <location>
        <begin position="62"/>
        <end position="76"/>
    </location>
</feature>
<dbReference type="OrthoDB" id="10458600at2759"/>
<dbReference type="InParanoid" id="D7FPJ7"/>
<feature type="compositionally biased region" description="Low complexity" evidence="2">
    <location>
        <begin position="488"/>
        <end position="498"/>
    </location>
</feature>
<keyword evidence="4" id="KW-1185">Reference proteome</keyword>
<proteinExistence type="predicted"/>
<evidence type="ECO:0000256" key="1">
    <source>
        <dbReference type="SAM" id="Coils"/>
    </source>
</evidence>
<feature type="region of interest" description="Disordered" evidence="2">
    <location>
        <begin position="226"/>
        <end position="262"/>
    </location>
</feature>
<evidence type="ECO:0000313" key="3">
    <source>
        <dbReference type="EMBL" id="CBJ30454.1"/>
    </source>
</evidence>
<feature type="coiled-coil region" evidence="1">
    <location>
        <begin position="286"/>
        <end position="313"/>
    </location>
</feature>
<organism evidence="3 4">
    <name type="scientific">Ectocarpus siliculosus</name>
    <name type="common">Brown alga</name>
    <name type="synonym">Conferva siliculosa</name>
    <dbReference type="NCBI Taxonomy" id="2880"/>
    <lineage>
        <taxon>Eukaryota</taxon>
        <taxon>Sar</taxon>
        <taxon>Stramenopiles</taxon>
        <taxon>Ochrophyta</taxon>
        <taxon>PX clade</taxon>
        <taxon>Phaeophyceae</taxon>
        <taxon>Ectocarpales</taxon>
        <taxon>Ectocarpaceae</taxon>
        <taxon>Ectocarpus</taxon>
    </lineage>
</organism>
<feature type="region of interest" description="Disordered" evidence="2">
    <location>
        <begin position="406"/>
        <end position="585"/>
    </location>
</feature>
<feature type="compositionally biased region" description="Low complexity" evidence="2">
    <location>
        <begin position="241"/>
        <end position="256"/>
    </location>
</feature>
<feature type="compositionally biased region" description="Polar residues" evidence="2">
    <location>
        <begin position="661"/>
        <end position="671"/>
    </location>
</feature>
<sequence length="671" mass="67892">MRRCPSTVVLKPSTITLPEVVAALMAMVLRVKGTIVRQAARTSQAAFLSSVLPTQDLDFDTANSDSSNPFTPTTLPGISLPNGRHRSPVVGPGEPGRAAGLGGGGVSGLGAAISAGSGVGPTSSDTQAAARWASMRRLEDQGAGLGNAADHQLARALQLCRDLRGQKAGVGGGSLSVHGRASRLDALQSTLHGLEEVLSKRRVVDKTARAEAEALGGPAAAWSLLNDDEGSVGDKDQTQVAASGRGEGAATGTTTAIGGGGSGGWLTGSQLKAFEKKVEARSSIEISALESERRKLRSKVEMFQRQVQLLQREGAGHSPAPANGSTGKIGGYPAATAAAATGEGDSGVGGGFGAAAGEKRFADLLDARLGEERIVQATLEAELASLRRTIEEKDGLVGALREALRSAATPASGGDASTARAGTLAEHGAAQPPARRRSADGILTPRSADGRAVVPGRGVFSPQSSDSSRSRGRYHSRSSRFLSAQGPVAAAAAAAEAVASRHERGGPWSGNSSSHGSTYVAAGEDRVEEIRRPPPIGDSNDDVDSEVPAVGGAGGASDEATARNGNTSAATEAGSDDTSNGGGHAAAAATMVRNRTGGDFSGRGTAPKIAEGNDDIISQATAMTSSALRMLWNSAWGVRSRVGLDGSGDGLESPRKAQRKGGSSSHAVLIL</sequence>
<accession>D7FPJ7</accession>
<evidence type="ECO:0000256" key="2">
    <source>
        <dbReference type="SAM" id="MobiDB-lite"/>
    </source>
</evidence>
<gene>
    <name evidence="3" type="ORF">Esi_0193_0025</name>
</gene>
<feature type="region of interest" description="Disordered" evidence="2">
    <location>
        <begin position="62"/>
        <end position="102"/>
    </location>
</feature>